<evidence type="ECO:0000256" key="5">
    <source>
        <dbReference type="ARBA" id="ARBA00023163"/>
    </source>
</evidence>
<reference evidence="11 12" key="1">
    <citation type="journal article" date="2014" name="Int. J. Syst. Evol. Microbiol.">
        <title>Description of Galbitalea soli gen. nov., sp. nov., and Frondihabitans sucicola sp. nov.</title>
        <authorList>
            <person name="Kim S.J."/>
            <person name="Lim J.M."/>
            <person name="Ahn J.H."/>
            <person name="Weon H.Y."/>
            <person name="Hamada M."/>
            <person name="Suzuki K."/>
            <person name="Ahn T.Y."/>
            <person name="Kwon S.W."/>
        </authorList>
    </citation>
    <scope>NUCLEOTIDE SEQUENCE [LARGE SCALE GENOMIC DNA]</scope>
    <source>
        <strain evidence="11 12">NBRC 108727</strain>
    </source>
</reference>
<evidence type="ECO:0000256" key="2">
    <source>
        <dbReference type="ARBA" id="ARBA00023012"/>
    </source>
</evidence>
<organism evidence="11 12">
    <name type="scientific">Galbitalea soli</name>
    <dbReference type="NCBI Taxonomy" id="1268042"/>
    <lineage>
        <taxon>Bacteria</taxon>
        <taxon>Bacillati</taxon>
        <taxon>Actinomycetota</taxon>
        <taxon>Actinomycetes</taxon>
        <taxon>Micrococcales</taxon>
        <taxon>Microbacteriaceae</taxon>
        <taxon>Galbitalea</taxon>
    </lineage>
</organism>
<evidence type="ECO:0000256" key="4">
    <source>
        <dbReference type="ARBA" id="ARBA00023125"/>
    </source>
</evidence>
<dbReference type="GO" id="GO:0006355">
    <property type="term" value="P:regulation of DNA-templated transcription"/>
    <property type="evidence" value="ECO:0007669"/>
    <property type="project" value="InterPro"/>
</dbReference>
<feature type="domain" description="OmpR/PhoB-type" evidence="10">
    <location>
        <begin position="173"/>
        <end position="268"/>
    </location>
</feature>
<keyword evidence="3" id="KW-0805">Transcription regulation</keyword>
<dbReference type="FunFam" id="1.10.10.10:FF:000018">
    <property type="entry name" value="DNA-binding response regulator ResD"/>
    <property type="match status" value="1"/>
</dbReference>
<evidence type="ECO:0000313" key="12">
    <source>
        <dbReference type="Proteomes" id="UP000479756"/>
    </source>
</evidence>
<keyword evidence="4 7" id="KW-0238">DNA-binding</keyword>
<dbReference type="PROSITE" id="PS51755">
    <property type="entry name" value="OMPR_PHOB"/>
    <property type="match status" value="1"/>
</dbReference>
<keyword evidence="2" id="KW-0902">Two-component regulatory system</keyword>
<dbReference type="Gene3D" id="3.40.50.2300">
    <property type="match status" value="1"/>
</dbReference>
<feature type="compositionally biased region" description="Low complexity" evidence="8">
    <location>
        <begin position="127"/>
        <end position="163"/>
    </location>
</feature>
<dbReference type="Gene3D" id="6.10.250.690">
    <property type="match status" value="1"/>
</dbReference>
<dbReference type="InterPro" id="IPR036388">
    <property type="entry name" value="WH-like_DNA-bd_sf"/>
</dbReference>
<dbReference type="SUPFAM" id="SSF46894">
    <property type="entry name" value="C-terminal effector domain of the bipartite response regulators"/>
    <property type="match status" value="1"/>
</dbReference>
<protein>
    <submittedName>
        <fullName evidence="11">Response regulator transcription factor</fullName>
    </submittedName>
</protein>
<dbReference type="RefSeq" id="WP_163474157.1">
    <property type="nucleotide sequence ID" value="NZ_JAAGWZ010000004.1"/>
</dbReference>
<dbReference type="SMART" id="SM00448">
    <property type="entry name" value="REC"/>
    <property type="match status" value="1"/>
</dbReference>
<dbReference type="Proteomes" id="UP000479756">
    <property type="component" value="Unassembled WGS sequence"/>
</dbReference>
<dbReference type="CDD" id="cd00383">
    <property type="entry name" value="trans_reg_C"/>
    <property type="match status" value="1"/>
</dbReference>
<dbReference type="GO" id="GO:0000156">
    <property type="term" value="F:phosphorelay response regulator activity"/>
    <property type="evidence" value="ECO:0007669"/>
    <property type="project" value="TreeGrafter"/>
</dbReference>
<dbReference type="Pfam" id="PF00072">
    <property type="entry name" value="Response_reg"/>
    <property type="match status" value="1"/>
</dbReference>
<evidence type="ECO:0000259" key="10">
    <source>
        <dbReference type="PROSITE" id="PS51755"/>
    </source>
</evidence>
<keyword evidence="5" id="KW-0804">Transcription</keyword>
<dbReference type="GO" id="GO:0005829">
    <property type="term" value="C:cytosol"/>
    <property type="evidence" value="ECO:0007669"/>
    <property type="project" value="TreeGrafter"/>
</dbReference>
<evidence type="ECO:0000256" key="1">
    <source>
        <dbReference type="ARBA" id="ARBA00022553"/>
    </source>
</evidence>
<gene>
    <name evidence="11" type="ORF">G3T37_12070</name>
</gene>
<evidence type="ECO:0000313" key="11">
    <source>
        <dbReference type="EMBL" id="NEM92090.1"/>
    </source>
</evidence>
<dbReference type="InterPro" id="IPR001867">
    <property type="entry name" value="OmpR/PhoB-type_DNA-bd"/>
</dbReference>
<dbReference type="GO" id="GO:0000976">
    <property type="term" value="F:transcription cis-regulatory region binding"/>
    <property type="evidence" value="ECO:0007669"/>
    <property type="project" value="TreeGrafter"/>
</dbReference>
<dbReference type="Pfam" id="PF00486">
    <property type="entry name" value="Trans_reg_C"/>
    <property type="match status" value="1"/>
</dbReference>
<feature type="region of interest" description="Disordered" evidence="8">
    <location>
        <begin position="122"/>
        <end position="174"/>
    </location>
</feature>
<dbReference type="SUPFAM" id="SSF52172">
    <property type="entry name" value="CheY-like"/>
    <property type="match status" value="1"/>
</dbReference>
<dbReference type="InterPro" id="IPR011006">
    <property type="entry name" value="CheY-like_superfamily"/>
</dbReference>
<comment type="caution">
    <text evidence="11">The sequence shown here is derived from an EMBL/GenBank/DDBJ whole genome shotgun (WGS) entry which is preliminary data.</text>
</comment>
<dbReference type="PANTHER" id="PTHR48111">
    <property type="entry name" value="REGULATOR OF RPOS"/>
    <property type="match status" value="1"/>
</dbReference>
<proteinExistence type="predicted"/>
<evidence type="ECO:0000256" key="8">
    <source>
        <dbReference type="SAM" id="MobiDB-lite"/>
    </source>
</evidence>
<feature type="DNA-binding region" description="OmpR/PhoB-type" evidence="7">
    <location>
        <begin position="173"/>
        <end position="268"/>
    </location>
</feature>
<evidence type="ECO:0000256" key="7">
    <source>
        <dbReference type="PROSITE-ProRule" id="PRU01091"/>
    </source>
</evidence>
<dbReference type="PROSITE" id="PS50110">
    <property type="entry name" value="RESPONSE_REGULATORY"/>
    <property type="match status" value="1"/>
</dbReference>
<dbReference type="PANTHER" id="PTHR48111:SF1">
    <property type="entry name" value="TWO-COMPONENT RESPONSE REGULATOR ORR33"/>
    <property type="match status" value="1"/>
</dbReference>
<evidence type="ECO:0000256" key="6">
    <source>
        <dbReference type="PROSITE-ProRule" id="PRU00169"/>
    </source>
</evidence>
<dbReference type="InterPro" id="IPR039420">
    <property type="entry name" value="WalR-like"/>
</dbReference>
<dbReference type="InterPro" id="IPR016032">
    <property type="entry name" value="Sig_transdc_resp-reg_C-effctor"/>
</dbReference>
<keyword evidence="1 6" id="KW-0597">Phosphoprotein</keyword>
<name>A0A7C9PP64_9MICO</name>
<dbReference type="GO" id="GO:0032993">
    <property type="term" value="C:protein-DNA complex"/>
    <property type="evidence" value="ECO:0007669"/>
    <property type="project" value="TreeGrafter"/>
</dbReference>
<evidence type="ECO:0000256" key="3">
    <source>
        <dbReference type="ARBA" id="ARBA00023015"/>
    </source>
</evidence>
<evidence type="ECO:0000259" key="9">
    <source>
        <dbReference type="PROSITE" id="PS50110"/>
    </source>
</evidence>
<keyword evidence="12" id="KW-1185">Reference proteome</keyword>
<dbReference type="SMART" id="SM00862">
    <property type="entry name" value="Trans_reg_C"/>
    <property type="match status" value="1"/>
</dbReference>
<dbReference type="Gene3D" id="1.10.10.10">
    <property type="entry name" value="Winged helix-like DNA-binding domain superfamily/Winged helix DNA-binding domain"/>
    <property type="match status" value="1"/>
</dbReference>
<feature type="modified residue" description="4-aspartylphosphate" evidence="6">
    <location>
        <position position="51"/>
    </location>
</feature>
<accession>A0A7C9PP64</accession>
<dbReference type="InterPro" id="IPR001789">
    <property type="entry name" value="Sig_transdc_resp-reg_receiver"/>
</dbReference>
<feature type="domain" description="Response regulatory" evidence="9">
    <location>
        <begin position="2"/>
        <end position="115"/>
    </location>
</feature>
<dbReference type="EMBL" id="JAAGWZ010000004">
    <property type="protein sequence ID" value="NEM92090.1"/>
    <property type="molecule type" value="Genomic_DNA"/>
</dbReference>
<sequence>MRVMVVEDDPSVADGIVDGLSAVGIETMLVSRGRDCLAELPGFQPDLIVLDLGLPDMDGTDVCREVRRSSAVPIIIVSARDDEIDRIVTLEIGADDYLVKPFGMRELVARIRAVTRRTGTDSIRTVGGDAAGAPGEAGAAGAAGTASDSPGGTTAPRPGTASAPEPPESSGPITERRFGALVIDIRSQRVQLAGEIVHLTPKEFDLVVYLSRDPGAVFRRSEILRDVWQTNWYGTTKTLDAHIAAIRRKLGDPRWIESVRGVGFRFGEPA</sequence>
<dbReference type="AlphaFoldDB" id="A0A7C9PP64"/>